<gene>
    <name evidence="1" type="ORF">GCM10010989_03680</name>
</gene>
<evidence type="ECO:0000313" key="2">
    <source>
        <dbReference type="Proteomes" id="UP000598997"/>
    </source>
</evidence>
<protein>
    <submittedName>
        <fullName evidence="1">Uncharacterized protein</fullName>
    </submittedName>
</protein>
<dbReference type="EMBL" id="BMIO01000001">
    <property type="protein sequence ID" value="GGD32890.1"/>
    <property type="molecule type" value="Genomic_DNA"/>
</dbReference>
<sequence>MHNEEVVEATILRELAAEIERLGEAFCKEPDVIDRFMTELQSMDRIAQTQRALAGLIEAGASPAAIDAAVLDAIKARYAGKRRPAPPILKRKDDSDVF</sequence>
<organism evidence="1 2">
    <name type="scientific">Croceicoccus pelagius</name>
    <dbReference type="NCBI Taxonomy" id="1703341"/>
    <lineage>
        <taxon>Bacteria</taxon>
        <taxon>Pseudomonadati</taxon>
        <taxon>Pseudomonadota</taxon>
        <taxon>Alphaproteobacteria</taxon>
        <taxon>Sphingomonadales</taxon>
        <taxon>Erythrobacteraceae</taxon>
        <taxon>Croceicoccus</taxon>
    </lineage>
</organism>
<keyword evidence="2" id="KW-1185">Reference proteome</keyword>
<proteinExistence type="predicted"/>
<dbReference type="Proteomes" id="UP000598997">
    <property type="component" value="Unassembled WGS sequence"/>
</dbReference>
<dbReference type="AlphaFoldDB" id="A0A917DG34"/>
<evidence type="ECO:0000313" key="1">
    <source>
        <dbReference type="EMBL" id="GGD32890.1"/>
    </source>
</evidence>
<reference evidence="1 2" key="1">
    <citation type="journal article" date="2014" name="Int. J. Syst. Evol. Microbiol.">
        <title>Complete genome sequence of Corynebacterium casei LMG S-19264T (=DSM 44701T), isolated from a smear-ripened cheese.</title>
        <authorList>
            <consortium name="US DOE Joint Genome Institute (JGI-PGF)"/>
            <person name="Walter F."/>
            <person name="Albersmeier A."/>
            <person name="Kalinowski J."/>
            <person name="Ruckert C."/>
        </authorList>
    </citation>
    <scope>NUCLEOTIDE SEQUENCE [LARGE SCALE GENOMIC DNA]</scope>
    <source>
        <strain evidence="1 2">CGMCC 1.15358</strain>
    </source>
</reference>
<accession>A0A917DG34</accession>
<comment type="caution">
    <text evidence="1">The sequence shown here is derived from an EMBL/GenBank/DDBJ whole genome shotgun (WGS) entry which is preliminary data.</text>
</comment>
<name>A0A917DG34_9SPHN</name>